<protein>
    <recommendedName>
        <fullName evidence="4">DUF2808 domain-containing protein</fullName>
    </recommendedName>
</protein>
<keyword evidence="1" id="KW-0732">Signal</keyword>
<organism evidence="2 3">
    <name type="scientific">Aphanothece hegewaldii CCALA 016</name>
    <dbReference type="NCBI Taxonomy" id="2107694"/>
    <lineage>
        <taxon>Bacteria</taxon>
        <taxon>Bacillati</taxon>
        <taxon>Cyanobacteriota</taxon>
        <taxon>Cyanophyceae</taxon>
        <taxon>Oscillatoriophycideae</taxon>
        <taxon>Chroococcales</taxon>
        <taxon>Aphanothecaceae</taxon>
        <taxon>Aphanothece</taxon>
    </lineage>
</organism>
<dbReference type="EMBL" id="PXOH01000001">
    <property type="protein sequence ID" value="PSF39325.1"/>
    <property type="molecule type" value="Genomic_DNA"/>
</dbReference>
<proteinExistence type="predicted"/>
<dbReference type="AlphaFoldDB" id="A0A2T1M3C0"/>
<evidence type="ECO:0000313" key="3">
    <source>
        <dbReference type="Proteomes" id="UP000239001"/>
    </source>
</evidence>
<sequence>MNFNQFLATSLLLMTSGLTFPLVTVAQNPPASTFQPGPWQPIARVDTQRPVGVKIINQTDILLDYDLTANVNASPVQINPGEPATLKTVRIPAYILINRSVSTSEFPTYSLIYAVSVDENNMVTVTVTKGGNDSPGYSTLNINRQGAIFAY</sequence>
<feature type="signal peptide" evidence="1">
    <location>
        <begin position="1"/>
        <end position="26"/>
    </location>
</feature>
<reference evidence="2 3" key="2">
    <citation type="submission" date="2018-03" db="EMBL/GenBank/DDBJ databases">
        <authorList>
            <person name="Keele B.F."/>
        </authorList>
    </citation>
    <scope>NUCLEOTIDE SEQUENCE [LARGE SCALE GENOMIC DNA]</scope>
    <source>
        <strain evidence="2 3">CCALA 016</strain>
    </source>
</reference>
<evidence type="ECO:0000256" key="1">
    <source>
        <dbReference type="SAM" id="SignalP"/>
    </source>
</evidence>
<gene>
    <name evidence="2" type="ORF">C7H19_00625</name>
</gene>
<name>A0A2T1M3C0_9CHRO</name>
<accession>A0A2T1M3C0</accession>
<keyword evidence="3" id="KW-1185">Reference proteome</keyword>
<evidence type="ECO:0008006" key="4">
    <source>
        <dbReference type="Google" id="ProtNLM"/>
    </source>
</evidence>
<comment type="caution">
    <text evidence="2">The sequence shown here is derived from an EMBL/GenBank/DDBJ whole genome shotgun (WGS) entry which is preliminary data.</text>
</comment>
<evidence type="ECO:0000313" key="2">
    <source>
        <dbReference type="EMBL" id="PSF39325.1"/>
    </source>
</evidence>
<dbReference type="RefSeq" id="WP_106454947.1">
    <property type="nucleotide sequence ID" value="NZ_PXOH01000001.1"/>
</dbReference>
<dbReference type="OrthoDB" id="513138at2"/>
<reference evidence="2 3" key="1">
    <citation type="submission" date="2018-03" db="EMBL/GenBank/DDBJ databases">
        <title>The ancient ancestry and fast evolution of plastids.</title>
        <authorList>
            <person name="Moore K.R."/>
            <person name="Magnabosco C."/>
            <person name="Momper L."/>
            <person name="Gold D.A."/>
            <person name="Bosak T."/>
            <person name="Fournier G.P."/>
        </authorList>
    </citation>
    <scope>NUCLEOTIDE SEQUENCE [LARGE SCALE GENOMIC DNA]</scope>
    <source>
        <strain evidence="2 3">CCALA 016</strain>
    </source>
</reference>
<dbReference type="Proteomes" id="UP000239001">
    <property type="component" value="Unassembled WGS sequence"/>
</dbReference>
<feature type="chain" id="PRO_5015697170" description="DUF2808 domain-containing protein" evidence="1">
    <location>
        <begin position="27"/>
        <end position="151"/>
    </location>
</feature>